<keyword evidence="2" id="KW-1185">Reference proteome</keyword>
<comment type="caution">
    <text evidence="1">The sequence shown here is derived from an EMBL/GenBank/DDBJ whole genome shotgun (WGS) entry which is preliminary data.</text>
</comment>
<name>W7TJN1_9STRA</name>
<dbReference type="AlphaFoldDB" id="W7TJN1"/>
<dbReference type="EMBL" id="AZIL01001505">
    <property type="protein sequence ID" value="EWM23748.1"/>
    <property type="molecule type" value="Genomic_DNA"/>
</dbReference>
<sequence>MIITIMTSAPTYSLHLVLLFSPPPFYFPPPTLFPKAILHAVALTSFRYSFSSSSLSFSPLPLPSFRPPSVLPLLRPPRPPLFPPRLPPRPRPPLFAADLFPNSIHMRATQSPGTWTIGLDFVLVPDRYHPSIASMLPVLVVRKLTKLRHPFLEREIIYGIQMPTKLKTRAIICRCTGLQLELSFFRTHYQEA</sequence>
<accession>W7TJN1</accession>
<dbReference type="Proteomes" id="UP000019335">
    <property type="component" value="Chromosome 16"/>
</dbReference>
<evidence type="ECO:0000313" key="1">
    <source>
        <dbReference type="EMBL" id="EWM23748.1"/>
    </source>
</evidence>
<proteinExistence type="predicted"/>
<evidence type="ECO:0000313" key="2">
    <source>
        <dbReference type="Proteomes" id="UP000019335"/>
    </source>
</evidence>
<reference evidence="1 2" key="1">
    <citation type="journal article" date="2014" name="Mol. Plant">
        <title>Chromosome Scale Genome Assembly and Transcriptome Profiling of Nannochloropsis gaditana in Nitrogen Depletion.</title>
        <authorList>
            <person name="Corteggiani Carpinelli E."/>
            <person name="Telatin A."/>
            <person name="Vitulo N."/>
            <person name="Forcato C."/>
            <person name="D'Angelo M."/>
            <person name="Schiavon R."/>
            <person name="Vezzi A."/>
            <person name="Giacometti G.M."/>
            <person name="Morosinotto T."/>
            <person name="Valle G."/>
        </authorList>
    </citation>
    <scope>NUCLEOTIDE SEQUENCE [LARGE SCALE GENOMIC DNA]</scope>
    <source>
        <strain evidence="1 2">B-31</strain>
    </source>
</reference>
<gene>
    <name evidence="1" type="ORF">Naga_101601g2</name>
</gene>
<organism evidence="1 2">
    <name type="scientific">Nannochloropsis gaditana</name>
    <dbReference type="NCBI Taxonomy" id="72520"/>
    <lineage>
        <taxon>Eukaryota</taxon>
        <taxon>Sar</taxon>
        <taxon>Stramenopiles</taxon>
        <taxon>Ochrophyta</taxon>
        <taxon>Eustigmatophyceae</taxon>
        <taxon>Eustigmatales</taxon>
        <taxon>Monodopsidaceae</taxon>
        <taxon>Nannochloropsis</taxon>
    </lineage>
</organism>
<protein>
    <submittedName>
        <fullName evidence="1">Uncharacterized protein</fullName>
    </submittedName>
</protein>